<dbReference type="VEuPathDB" id="CryptoDB:Vbra_9884"/>
<keyword evidence="3" id="KW-1185">Reference proteome</keyword>
<proteinExistence type="predicted"/>
<feature type="compositionally biased region" description="Low complexity" evidence="1">
    <location>
        <begin position="137"/>
        <end position="152"/>
    </location>
</feature>
<protein>
    <submittedName>
        <fullName evidence="2">Uncharacterized protein</fullName>
    </submittedName>
</protein>
<dbReference type="AlphaFoldDB" id="A0A0G4GBF5"/>
<evidence type="ECO:0000313" key="3">
    <source>
        <dbReference type="Proteomes" id="UP000041254"/>
    </source>
</evidence>
<dbReference type="EMBL" id="CDMY01000616">
    <property type="protein sequence ID" value="CEM26479.1"/>
    <property type="molecule type" value="Genomic_DNA"/>
</dbReference>
<evidence type="ECO:0000313" key="2">
    <source>
        <dbReference type="EMBL" id="CEM26479.1"/>
    </source>
</evidence>
<name>A0A0G4GBF5_VITBC</name>
<accession>A0A0G4GBF5</accession>
<dbReference type="Proteomes" id="UP000041254">
    <property type="component" value="Unassembled WGS sequence"/>
</dbReference>
<dbReference type="PhylomeDB" id="A0A0G4GBF5"/>
<gene>
    <name evidence="2" type="ORF">Vbra_9884</name>
</gene>
<organism evidence="2 3">
    <name type="scientific">Vitrella brassicaformis (strain CCMP3155)</name>
    <dbReference type="NCBI Taxonomy" id="1169540"/>
    <lineage>
        <taxon>Eukaryota</taxon>
        <taxon>Sar</taxon>
        <taxon>Alveolata</taxon>
        <taxon>Colpodellida</taxon>
        <taxon>Vitrellaceae</taxon>
        <taxon>Vitrella</taxon>
    </lineage>
</organism>
<sequence length="506" mass="54332">MRWIGASPHLTHLHMINLPLHYLPSALSAAPSLANLTSLGCILLTTDDSDWQPLLSVLETKGAIGRNGRIDTLGVYFAVEGMEPDGILTSLRALDTAIQRFAGVGVSAADTHVTAIPIASWEDHIMTNVISQPHHQAGSSGAAPSFSSAAAACEPPVGGGRRAPLFPNMVSRADDDNDASGEMADRQPTQRPFKLLVYVPSEFDDNLLRLPLTASDVLPKKIVREMARVAESMEVKAVSSTASAAARGSFGDYVFESLTELTIHESVAVPVTSGVLPSVPAVPYSRFPSLSKRVLFKFPSFHLLREGGVRELLAATKGQLEKITVTLTDFPSRYDTSYGTGQPPPREAAPGLLAQLTLECLDASGHVDELVLAFFPNTWPVPPAGAVGAGLLHRSPIYHLFATPELAARLPPIKQLTLSTPYCVHDRFGNVQMDFIMDVINNTPELKKVEISEVLTALMQNAHFGLLRHFPAYLASANGAVDEALASAGSPFVVVRADDTRLTLER</sequence>
<feature type="region of interest" description="Disordered" evidence="1">
    <location>
        <begin position="133"/>
        <end position="155"/>
    </location>
</feature>
<reference evidence="2 3" key="1">
    <citation type="submission" date="2014-11" db="EMBL/GenBank/DDBJ databases">
        <authorList>
            <person name="Zhu J."/>
            <person name="Qi W."/>
            <person name="Song R."/>
        </authorList>
    </citation>
    <scope>NUCLEOTIDE SEQUENCE [LARGE SCALE GENOMIC DNA]</scope>
</reference>
<dbReference type="InParanoid" id="A0A0G4GBF5"/>
<evidence type="ECO:0000256" key="1">
    <source>
        <dbReference type="SAM" id="MobiDB-lite"/>
    </source>
</evidence>